<evidence type="ECO:0000313" key="1">
    <source>
        <dbReference type="EMBL" id="JAD85932.1"/>
    </source>
</evidence>
<protein>
    <submittedName>
        <fullName evidence="1">Uncharacterized protein</fullName>
    </submittedName>
</protein>
<sequence length="47" mass="5720">MICDTWCAMNIFLPWRVHKNNIKLCAEKFWGKHMFLQVALVIHWCRS</sequence>
<proteinExistence type="predicted"/>
<name>A0A0A9DQ89_ARUDO</name>
<reference evidence="1" key="2">
    <citation type="journal article" date="2015" name="Data Brief">
        <title>Shoot transcriptome of the giant reed, Arundo donax.</title>
        <authorList>
            <person name="Barrero R.A."/>
            <person name="Guerrero F.D."/>
            <person name="Moolhuijzen P."/>
            <person name="Goolsby J.A."/>
            <person name="Tidwell J."/>
            <person name="Bellgard S.E."/>
            <person name="Bellgard M.I."/>
        </authorList>
    </citation>
    <scope>NUCLEOTIDE SEQUENCE</scope>
    <source>
        <tissue evidence="1">Shoot tissue taken approximately 20 cm above the soil surface</tissue>
    </source>
</reference>
<organism evidence="1">
    <name type="scientific">Arundo donax</name>
    <name type="common">Giant reed</name>
    <name type="synonym">Donax arundinaceus</name>
    <dbReference type="NCBI Taxonomy" id="35708"/>
    <lineage>
        <taxon>Eukaryota</taxon>
        <taxon>Viridiplantae</taxon>
        <taxon>Streptophyta</taxon>
        <taxon>Embryophyta</taxon>
        <taxon>Tracheophyta</taxon>
        <taxon>Spermatophyta</taxon>
        <taxon>Magnoliopsida</taxon>
        <taxon>Liliopsida</taxon>
        <taxon>Poales</taxon>
        <taxon>Poaceae</taxon>
        <taxon>PACMAD clade</taxon>
        <taxon>Arundinoideae</taxon>
        <taxon>Arundineae</taxon>
        <taxon>Arundo</taxon>
    </lineage>
</organism>
<dbReference type="EMBL" id="GBRH01211963">
    <property type="protein sequence ID" value="JAD85932.1"/>
    <property type="molecule type" value="Transcribed_RNA"/>
</dbReference>
<dbReference type="AlphaFoldDB" id="A0A0A9DQ89"/>
<reference evidence="1" key="1">
    <citation type="submission" date="2014-09" db="EMBL/GenBank/DDBJ databases">
        <authorList>
            <person name="Magalhaes I.L.F."/>
            <person name="Oliveira U."/>
            <person name="Santos F.R."/>
            <person name="Vidigal T.H.D.A."/>
            <person name="Brescovit A.D."/>
            <person name="Santos A.J."/>
        </authorList>
    </citation>
    <scope>NUCLEOTIDE SEQUENCE</scope>
    <source>
        <tissue evidence="1">Shoot tissue taken approximately 20 cm above the soil surface</tissue>
    </source>
</reference>
<accession>A0A0A9DQ89</accession>